<evidence type="ECO:0000313" key="1">
    <source>
        <dbReference type="EMBL" id="AHA58140.1"/>
    </source>
</evidence>
<dbReference type="EMBL" id="CP006254">
    <property type="protein sequence ID" value="AHA58140.1"/>
    <property type="molecule type" value="Genomic_DNA"/>
</dbReference>
<dbReference type="Proteomes" id="UP000015500">
    <property type="component" value="Chromosome"/>
</dbReference>
<proteinExistence type="predicted"/>
<dbReference type="AlphaFoldDB" id="V5LX11"/>
<name>V5LX11_GEOG3</name>
<organism evidence="1 2">
    <name type="scientific">Geobacillus genomosp. 3</name>
    <dbReference type="NCBI Taxonomy" id="1921421"/>
    <lineage>
        <taxon>Bacteria</taxon>
        <taxon>Bacillati</taxon>
        <taxon>Bacillota</taxon>
        <taxon>Bacilli</taxon>
        <taxon>Bacillales</taxon>
        <taxon>Anoxybacillaceae</taxon>
        <taxon>Geobacillus</taxon>
    </lineage>
</organism>
<reference evidence="1 2" key="1">
    <citation type="journal article" date="2014" name="Genome Announc.">
        <title>Complete Genome Sequence of the Thermophilic Polychlorinated Biphenyl Degrader Geobacillus sp. Strain JF8 (NBRC 109937).</title>
        <authorList>
            <person name="Shintani M."/>
            <person name="Ohtsubo Y."/>
            <person name="Fukuda K."/>
            <person name="Hosoyama A."/>
            <person name="Ohji S."/>
            <person name="Yamazoe A."/>
            <person name="Fujita N."/>
            <person name="Nagata Y."/>
            <person name="Tsuda M."/>
            <person name="Hatta T."/>
            <person name="Kimbara K."/>
        </authorList>
    </citation>
    <scope>NUCLEOTIDE SEQUENCE [LARGE SCALE GENOMIC DNA]</scope>
    <source>
        <strain evidence="1 2">JF8</strain>
    </source>
</reference>
<keyword evidence="2" id="KW-1185">Reference proteome</keyword>
<dbReference type="HOGENOM" id="CLU_2422738_0_0_9"/>
<gene>
    <name evidence="1" type="ORF">M493_08667</name>
</gene>
<evidence type="ECO:0000313" key="2">
    <source>
        <dbReference type="Proteomes" id="UP000015500"/>
    </source>
</evidence>
<sequence>MEREEGTWWNLRICLWTGLGSPHPKRVHAMVESRHLYLFLNVHFAVTAGWWPIEMSTTPSISSKEEMRQLAYPNAYQNGEAHGDRSVNFPS</sequence>
<protein>
    <submittedName>
        <fullName evidence="1">Uncharacterized protein</fullName>
    </submittedName>
</protein>
<accession>V5LX11</accession>
<dbReference type="KEGG" id="gjf:M493_08667"/>
<dbReference type="STRING" id="1921421.M493_08667"/>